<keyword evidence="2" id="KW-1185">Reference proteome</keyword>
<sequence length="255" mass="30163">MAISTNSIIHYTKSLDNLLQILKNGFSLKYCKEDFFWKQKKLRYAYPMICFCDIPLSEVKKHLDSYGHYGIGLKKDWAVKKGLNPVLYLEKESSLSETLMQQIMRFDKNKKELKTNPNTPKIDEVWRQELITLCSHIKNYDGDLIINGKEINNYRFYDEREWRYVPTKLELKGNKRAILQDIYIADKEKYNKEVGKIKLEFDIAEDISYIIVKEENDIHKTLDFISQNFKKTLSASDMEILMTKIISTDQIINDF</sequence>
<reference evidence="2" key="1">
    <citation type="submission" date="2016-11" db="EMBL/GenBank/DDBJ databases">
        <authorList>
            <person name="Varghese N."/>
            <person name="Submissions S."/>
        </authorList>
    </citation>
    <scope>NUCLEOTIDE SEQUENCE [LARGE SCALE GENOMIC DNA]</scope>
    <source>
        <strain evidence="2">DSM 18829</strain>
    </source>
</reference>
<gene>
    <name evidence="1" type="ORF">SAMN05444363_2940</name>
</gene>
<proteinExistence type="predicted"/>
<dbReference type="RefSeq" id="WP_143161941.1">
    <property type="nucleotide sequence ID" value="NZ_FQZI01000008.1"/>
</dbReference>
<dbReference type="AlphaFoldDB" id="A0A1M6HB41"/>
<name>A0A1M6HB41_9FLAO</name>
<dbReference type="EMBL" id="FQZI01000008">
    <property type="protein sequence ID" value="SHJ19333.1"/>
    <property type="molecule type" value="Genomic_DNA"/>
</dbReference>
<protein>
    <submittedName>
        <fullName evidence="1">Putative abortive phage resistance protein AbiGi, antitoxin</fullName>
    </submittedName>
</protein>
<dbReference type="Proteomes" id="UP000184488">
    <property type="component" value="Unassembled WGS sequence"/>
</dbReference>
<dbReference type="OrthoDB" id="680500at2"/>
<evidence type="ECO:0000313" key="2">
    <source>
        <dbReference type="Proteomes" id="UP000184488"/>
    </source>
</evidence>
<dbReference type="STRING" id="415425.SAMN05444363_2940"/>
<accession>A0A1M6HB41</accession>
<evidence type="ECO:0000313" key="1">
    <source>
        <dbReference type="EMBL" id="SHJ19333.1"/>
    </source>
</evidence>
<organism evidence="1 2">
    <name type="scientific">Flavobacterium terrae</name>
    <dbReference type="NCBI Taxonomy" id="415425"/>
    <lineage>
        <taxon>Bacteria</taxon>
        <taxon>Pseudomonadati</taxon>
        <taxon>Bacteroidota</taxon>
        <taxon>Flavobacteriia</taxon>
        <taxon>Flavobacteriales</taxon>
        <taxon>Flavobacteriaceae</taxon>
        <taxon>Flavobacterium</taxon>
    </lineage>
</organism>
<dbReference type="Pfam" id="PF10899">
    <property type="entry name" value="AbiGi"/>
    <property type="match status" value="1"/>
</dbReference>
<dbReference type="InterPro" id="IPR021223">
    <property type="entry name" value="AbiGi"/>
</dbReference>